<dbReference type="Proteomes" id="UP001570071">
    <property type="component" value="Unassembled WGS sequence"/>
</dbReference>
<organism evidence="2 3">
    <name type="scientific">Vibrio pomeroyi</name>
    <dbReference type="NCBI Taxonomy" id="198832"/>
    <lineage>
        <taxon>Bacteria</taxon>
        <taxon>Pseudomonadati</taxon>
        <taxon>Pseudomonadota</taxon>
        <taxon>Gammaproteobacteria</taxon>
        <taxon>Vibrionales</taxon>
        <taxon>Vibrionaceae</taxon>
        <taxon>Vibrio</taxon>
    </lineage>
</organism>
<name>A0ABV4MRA7_9VIBR</name>
<gene>
    <name evidence="2" type="ORF">AB6D66_01220</name>
</gene>
<dbReference type="InterPro" id="IPR059019">
    <property type="entry name" value="WHD_CapW"/>
</dbReference>
<evidence type="ECO:0000259" key="1">
    <source>
        <dbReference type="Pfam" id="PF26109"/>
    </source>
</evidence>
<feature type="domain" description="DNA-binding transcriptional repressor CapW winged helix-turn-helix" evidence="1">
    <location>
        <begin position="12"/>
        <end position="88"/>
    </location>
</feature>
<dbReference type="RefSeq" id="WP_269336755.1">
    <property type="nucleotide sequence ID" value="NZ_JBFSSG010000001.1"/>
</dbReference>
<keyword evidence="3" id="KW-1185">Reference proteome</keyword>
<dbReference type="EMBL" id="JBFSSG010000001">
    <property type="protein sequence ID" value="MEZ8719668.1"/>
    <property type="molecule type" value="Genomic_DNA"/>
</dbReference>
<protein>
    <recommendedName>
        <fullName evidence="1">DNA-binding transcriptional repressor CapW winged helix-turn-helix domain-containing protein</fullName>
    </recommendedName>
</protein>
<evidence type="ECO:0000313" key="2">
    <source>
        <dbReference type="EMBL" id="MEZ8719668.1"/>
    </source>
</evidence>
<comment type="caution">
    <text evidence="2">The sequence shown here is derived from an EMBL/GenBank/DDBJ whole genome shotgun (WGS) entry which is preliminary data.</text>
</comment>
<sequence length="120" mass="13864">MNQKRAFELMIMRFIDAYVDLHGEINTTTIINQFPIHRTKASRIVQLYLKPKPSNLRYVPSKSCHLKGFSFEKLHLKDESSLTYLNAMELAFLPYTEFLKEEAAKLAAQEAKEADKAKAK</sequence>
<proteinExistence type="predicted"/>
<evidence type="ECO:0000313" key="3">
    <source>
        <dbReference type="Proteomes" id="UP001570071"/>
    </source>
</evidence>
<dbReference type="Pfam" id="PF26109">
    <property type="entry name" value="WHD_BrxR"/>
    <property type="match status" value="1"/>
</dbReference>
<reference evidence="2 3" key="1">
    <citation type="journal article" date="2024" name="ISME J.">
        <title>Tailless and filamentous prophages are predominant in marine Vibrio.</title>
        <authorList>
            <person name="Steensen K."/>
            <person name="Seneca J."/>
            <person name="Bartlau N."/>
            <person name="Yu X.A."/>
            <person name="Hussain F.A."/>
            <person name="Polz M.F."/>
        </authorList>
    </citation>
    <scope>NUCLEOTIDE SEQUENCE [LARGE SCALE GENOMIC DNA]</scope>
    <source>
        <strain evidence="2 3">10N.239.312.F12</strain>
    </source>
</reference>
<accession>A0ABV4MRA7</accession>